<dbReference type="EMBL" id="JANJQO010001191">
    <property type="protein sequence ID" value="KAJ2972223.1"/>
    <property type="molecule type" value="Genomic_DNA"/>
</dbReference>
<reference evidence="1" key="1">
    <citation type="submission" date="2022-08" db="EMBL/GenBank/DDBJ databases">
        <title>Genome Sequence of Lecanicillium fungicola.</title>
        <authorList>
            <person name="Buettner E."/>
        </authorList>
    </citation>
    <scope>NUCLEOTIDE SEQUENCE</scope>
    <source>
        <strain evidence="1">Babe33</strain>
    </source>
</reference>
<gene>
    <name evidence="1" type="ORF">NQ176_g7275</name>
</gene>
<protein>
    <submittedName>
        <fullName evidence="1">Uncharacterized protein</fullName>
    </submittedName>
</protein>
<keyword evidence="2" id="KW-1185">Reference proteome</keyword>
<accession>A0ACC1MZN9</accession>
<evidence type="ECO:0000313" key="2">
    <source>
        <dbReference type="Proteomes" id="UP001143910"/>
    </source>
</evidence>
<evidence type="ECO:0000313" key="1">
    <source>
        <dbReference type="EMBL" id="KAJ2972223.1"/>
    </source>
</evidence>
<proteinExistence type="predicted"/>
<organism evidence="1 2">
    <name type="scientific">Zarea fungicola</name>
    <dbReference type="NCBI Taxonomy" id="93591"/>
    <lineage>
        <taxon>Eukaryota</taxon>
        <taxon>Fungi</taxon>
        <taxon>Dikarya</taxon>
        <taxon>Ascomycota</taxon>
        <taxon>Pezizomycotina</taxon>
        <taxon>Sordariomycetes</taxon>
        <taxon>Hypocreomycetidae</taxon>
        <taxon>Hypocreales</taxon>
        <taxon>Cordycipitaceae</taxon>
        <taxon>Zarea</taxon>
    </lineage>
</organism>
<dbReference type="Proteomes" id="UP001143910">
    <property type="component" value="Unassembled WGS sequence"/>
</dbReference>
<sequence>MAANVGSPPFDPELTPALAISPFPKPLTDEHIPKIREFAESISGFNESDYPTVTHEEYRFPGPEKNELIISLFRPKDLPVSSPAPCIYFMHGGGFYHGTRFNGAALPIEWAKLFGGIVVSVEYRAAPENRAPALQTRPPWV</sequence>
<comment type="caution">
    <text evidence="1">The sequence shown here is derived from an EMBL/GenBank/DDBJ whole genome shotgun (WGS) entry which is preliminary data.</text>
</comment>
<name>A0ACC1MZN9_9HYPO</name>